<dbReference type="EMBL" id="BARV01037347">
    <property type="protein sequence ID" value="GAI49886.1"/>
    <property type="molecule type" value="Genomic_DNA"/>
</dbReference>
<name>X1Q570_9ZZZZ</name>
<evidence type="ECO:0000313" key="1">
    <source>
        <dbReference type="EMBL" id="GAI49886.1"/>
    </source>
</evidence>
<sequence>MLNTFGNKWFKMYETEKGGKGKVRSCIEIDMEQLPFDTSGFEEPVGD</sequence>
<protein>
    <submittedName>
        <fullName evidence="1">Uncharacterized protein</fullName>
    </submittedName>
</protein>
<dbReference type="AlphaFoldDB" id="X1Q570"/>
<organism evidence="1">
    <name type="scientific">marine sediment metagenome</name>
    <dbReference type="NCBI Taxonomy" id="412755"/>
    <lineage>
        <taxon>unclassified sequences</taxon>
        <taxon>metagenomes</taxon>
        <taxon>ecological metagenomes</taxon>
    </lineage>
</organism>
<accession>X1Q570</accession>
<reference evidence="1" key="1">
    <citation type="journal article" date="2014" name="Front. Microbiol.">
        <title>High frequency of phylogenetically diverse reductive dehalogenase-homologous genes in deep subseafloor sedimentary metagenomes.</title>
        <authorList>
            <person name="Kawai M."/>
            <person name="Futagami T."/>
            <person name="Toyoda A."/>
            <person name="Takaki Y."/>
            <person name="Nishi S."/>
            <person name="Hori S."/>
            <person name="Arai W."/>
            <person name="Tsubouchi T."/>
            <person name="Morono Y."/>
            <person name="Uchiyama I."/>
            <person name="Ito T."/>
            <person name="Fujiyama A."/>
            <person name="Inagaki F."/>
            <person name="Takami H."/>
        </authorList>
    </citation>
    <scope>NUCLEOTIDE SEQUENCE</scope>
    <source>
        <strain evidence="1">Expedition CK06-06</strain>
    </source>
</reference>
<comment type="caution">
    <text evidence="1">The sequence shown here is derived from an EMBL/GenBank/DDBJ whole genome shotgun (WGS) entry which is preliminary data.</text>
</comment>
<gene>
    <name evidence="1" type="ORF">S06H3_57800</name>
</gene>
<proteinExistence type="predicted"/>